<dbReference type="AlphaFoldDB" id="A0A9Q0KBA4"/>
<name>A0A9Q0KBA4_9MAGN</name>
<evidence type="ECO:0000313" key="2">
    <source>
        <dbReference type="Proteomes" id="UP001141806"/>
    </source>
</evidence>
<proteinExistence type="predicted"/>
<comment type="caution">
    <text evidence="1">The sequence shown here is derived from an EMBL/GenBank/DDBJ whole genome shotgun (WGS) entry which is preliminary data.</text>
</comment>
<sequence length="205" mass="22295">MLRSKTHITSLKLTPLVFAFRVISHELLEGSINERAASLYCSLSENPNHAWIGHSTTSPGPQSLDQLPTKDNIPFGHTPNTPIPFSINTTAGLAYSSSQLDDLNLAKRIPAQPPLCGSINRHSILFEANSSLVPDVSSPVDMVFENPPSLSMPNPSEGNPLLAYPTHPLGRNILLLEILRPSGDRIIFYALKYSTMGEVMSTAPL</sequence>
<organism evidence="1 2">
    <name type="scientific">Protea cynaroides</name>
    <dbReference type="NCBI Taxonomy" id="273540"/>
    <lineage>
        <taxon>Eukaryota</taxon>
        <taxon>Viridiplantae</taxon>
        <taxon>Streptophyta</taxon>
        <taxon>Embryophyta</taxon>
        <taxon>Tracheophyta</taxon>
        <taxon>Spermatophyta</taxon>
        <taxon>Magnoliopsida</taxon>
        <taxon>Proteales</taxon>
        <taxon>Proteaceae</taxon>
        <taxon>Protea</taxon>
    </lineage>
</organism>
<dbReference type="EMBL" id="JAMYWD010000007">
    <property type="protein sequence ID" value="KAJ4967216.1"/>
    <property type="molecule type" value="Genomic_DNA"/>
</dbReference>
<evidence type="ECO:0000313" key="1">
    <source>
        <dbReference type="EMBL" id="KAJ4967216.1"/>
    </source>
</evidence>
<accession>A0A9Q0KBA4</accession>
<keyword evidence="2" id="KW-1185">Reference proteome</keyword>
<reference evidence="1" key="1">
    <citation type="journal article" date="2023" name="Plant J.">
        <title>The genome of the king protea, Protea cynaroides.</title>
        <authorList>
            <person name="Chang J."/>
            <person name="Duong T.A."/>
            <person name="Schoeman C."/>
            <person name="Ma X."/>
            <person name="Roodt D."/>
            <person name="Barker N."/>
            <person name="Li Z."/>
            <person name="Van de Peer Y."/>
            <person name="Mizrachi E."/>
        </authorList>
    </citation>
    <scope>NUCLEOTIDE SEQUENCE</scope>
    <source>
        <tissue evidence="1">Young leaves</tissue>
    </source>
</reference>
<gene>
    <name evidence="1" type="ORF">NE237_019065</name>
</gene>
<dbReference type="Proteomes" id="UP001141806">
    <property type="component" value="Unassembled WGS sequence"/>
</dbReference>
<protein>
    <submittedName>
        <fullName evidence="1">Uncharacterized protein</fullName>
    </submittedName>
</protein>